<keyword evidence="4" id="KW-0256">Endoplasmic reticulum</keyword>
<evidence type="ECO:0000259" key="8">
    <source>
        <dbReference type="SMART" id="SM00382"/>
    </source>
</evidence>
<name>A0A6A6GYI9_VIRVR</name>
<dbReference type="SUPFAM" id="SSF52540">
    <property type="entry name" value="P-loop containing nucleoside triphosphate hydrolases"/>
    <property type="match status" value="1"/>
</dbReference>
<dbReference type="PANTHER" id="PTHR48182">
    <property type="entry name" value="PROTEIN SERAC1"/>
    <property type="match status" value="1"/>
</dbReference>
<proteinExistence type="predicted"/>
<feature type="region of interest" description="Disordered" evidence="7">
    <location>
        <begin position="1"/>
        <end position="20"/>
    </location>
</feature>
<gene>
    <name evidence="9" type="ORF">EV356DRAFT_569959</name>
</gene>
<dbReference type="SUPFAM" id="SSF48452">
    <property type="entry name" value="TPR-like"/>
    <property type="match status" value="1"/>
</dbReference>
<feature type="compositionally biased region" description="Polar residues" evidence="7">
    <location>
        <begin position="1"/>
        <end position="13"/>
    </location>
</feature>
<dbReference type="InterPro" id="IPR000073">
    <property type="entry name" value="AB_hydrolase_1"/>
</dbReference>
<dbReference type="Pfam" id="PF12697">
    <property type="entry name" value="Abhydrolase_6"/>
    <property type="match status" value="1"/>
</dbReference>
<feature type="domain" description="AAA+ ATPase" evidence="8">
    <location>
        <begin position="427"/>
        <end position="560"/>
    </location>
</feature>
<dbReference type="GO" id="GO:0005739">
    <property type="term" value="C:mitochondrion"/>
    <property type="evidence" value="ECO:0007669"/>
    <property type="project" value="UniProtKB-SubCell"/>
</dbReference>
<dbReference type="Pfam" id="PF13424">
    <property type="entry name" value="TPR_12"/>
    <property type="match status" value="1"/>
</dbReference>
<dbReference type="InterPro" id="IPR003593">
    <property type="entry name" value="AAA+_ATPase"/>
</dbReference>
<keyword evidence="10" id="KW-1185">Reference proteome</keyword>
<dbReference type="OrthoDB" id="626167at2759"/>
<dbReference type="GO" id="GO:0043531">
    <property type="term" value="F:ADP binding"/>
    <property type="evidence" value="ECO:0007669"/>
    <property type="project" value="InterPro"/>
</dbReference>
<reference evidence="9" key="1">
    <citation type="journal article" date="2020" name="Stud. Mycol.">
        <title>101 Dothideomycetes genomes: a test case for predicting lifestyles and emergence of pathogens.</title>
        <authorList>
            <person name="Haridas S."/>
            <person name="Albert R."/>
            <person name="Binder M."/>
            <person name="Bloem J."/>
            <person name="Labutti K."/>
            <person name="Salamov A."/>
            <person name="Andreopoulos B."/>
            <person name="Baker S."/>
            <person name="Barry K."/>
            <person name="Bills G."/>
            <person name="Bluhm B."/>
            <person name="Cannon C."/>
            <person name="Castanera R."/>
            <person name="Culley D."/>
            <person name="Daum C."/>
            <person name="Ezra D."/>
            <person name="Gonzalez J."/>
            <person name="Henrissat B."/>
            <person name="Kuo A."/>
            <person name="Liang C."/>
            <person name="Lipzen A."/>
            <person name="Lutzoni F."/>
            <person name="Magnuson J."/>
            <person name="Mondo S."/>
            <person name="Nolan M."/>
            <person name="Ohm R."/>
            <person name="Pangilinan J."/>
            <person name="Park H.-J."/>
            <person name="Ramirez L."/>
            <person name="Alfaro M."/>
            <person name="Sun H."/>
            <person name="Tritt A."/>
            <person name="Yoshinaga Y."/>
            <person name="Zwiers L.-H."/>
            <person name="Turgeon B."/>
            <person name="Goodwin S."/>
            <person name="Spatafora J."/>
            <person name="Crous P."/>
            <person name="Grigoriev I."/>
        </authorList>
    </citation>
    <scope>NUCLEOTIDE SEQUENCE</scope>
    <source>
        <strain evidence="9">Tuck. ex Michener</strain>
    </source>
</reference>
<organism evidence="9 10">
    <name type="scientific">Viridothelium virens</name>
    <name type="common">Speckled blister lichen</name>
    <name type="synonym">Trypethelium virens</name>
    <dbReference type="NCBI Taxonomy" id="1048519"/>
    <lineage>
        <taxon>Eukaryota</taxon>
        <taxon>Fungi</taxon>
        <taxon>Dikarya</taxon>
        <taxon>Ascomycota</taxon>
        <taxon>Pezizomycotina</taxon>
        <taxon>Dothideomycetes</taxon>
        <taxon>Dothideomycetes incertae sedis</taxon>
        <taxon>Trypetheliales</taxon>
        <taxon>Trypetheliaceae</taxon>
        <taxon>Viridothelium</taxon>
    </lineage>
</organism>
<evidence type="ECO:0000256" key="5">
    <source>
        <dbReference type="ARBA" id="ARBA00023128"/>
    </source>
</evidence>
<dbReference type="AlphaFoldDB" id="A0A6A6GYI9"/>
<dbReference type="InterPro" id="IPR041664">
    <property type="entry name" value="AAA_16"/>
</dbReference>
<evidence type="ECO:0000256" key="6">
    <source>
        <dbReference type="ARBA" id="ARBA00023136"/>
    </source>
</evidence>
<protein>
    <recommendedName>
        <fullName evidence="8">AAA+ ATPase domain-containing protein</fullName>
    </recommendedName>
</protein>
<dbReference type="SUPFAM" id="SSF53474">
    <property type="entry name" value="alpha/beta-Hydrolases"/>
    <property type="match status" value="1"/>
</dbReference>
<dbReference type="EMBL" id="ML991834">
    <property type="protein sequence ID" value="KAF2230874.1"/>
    <property type="molecule type" value="Genomic_DNA"/>
</dbReference>
<dbReference type="InterPro" id="IPR011990">
    <property type="entry name" value="TPR-like_helical_dom_sf"/>
</dbReference>
<keyword evidence="5" id="KW-0496">Mitochondrion</keyword>
<dbReference type="Gene3D" id="3.40.50.1820">
    <property type="entry name" value="alpha/beta hydrolase"/>
    <property type="match status" value="1"/>
</dbReference>
<accession>A0A6A6GYI9</accession>
<dbReference type="Pfam" id="PF13191">
    <property type="entry name" value="AAA_16"/>
    <property type="match status" value="1"/>
</dbReference>
<evidence type="ECO:0000256" key="4">
    <source>
        <dbReference type="ARBA" id="ARBA00022824"/>
    </source>
</evidence>
<evidence type="ECO:0000313" key="9">
    <source>
        <dbReference type="EMBL" id="KAF2230874.1"/>
    </source>
</evidence>
<evidence type="ECO:0000256" key="3">
    <source>
        <dbReference type="ARBA" id="ARBA00004370"/>
    </source>
</evidence>
<evidence type="ECO:0000313" key="10">
    <source>
        <dbReference type="Proteomes" id="UP000800092"/>
    </source>
</evidence>
<sequence length="1040" mass="117062">MASTQGGQASNAPRATEVRRRVFRVQGIPRKYTKEQLPDELQNLTSKHPSRLDCLYDSCYPRVQSKTGLITFDSAIPEQLECLSQNSAAAYSLPQSDSQENDEIVVTSCSGLTTLYLPAEGALPTADIIFVHGLSGHALGSWTAPNGKCWPKDWLGPDLDSARVFTFDYEARLDKDTSTSGLSDYGAALISEILLIRSFPETIHRPLLLVGHSFGGTVITYALHLLESRYSLRGYSQTLAAVRGAVFFGTPHQGMSIEGFKPLVASRSESSMQRTLQDLLPGSQMGNVLRETLTRLSEDLIFITCVEQNLTPGHGVHGETNASEALVNKSQASIYSRNENIIPIQADHREMIKFSHRGERHYQDLLRLVEESLGFASRSIYHELCLIFRERDLLKATYVLPPEQFVGRATDLARLHELLGTDRVDGRMNIVCVFGVAGVGKTQLALQYVQRFHKSYSICFSVDAGNVATFSEQISMVAQRLTGQRERNVMANCNTVKSWLREKLHSRVLIVFDDLDEINFEAYRPLMPFEGSGDIIITMKSEEAAMTLASSTSKILKIKEWSDWDVLDYLRIQLGDDSVDLEESTARDLVKSTCKLPIAVEQLARHTKFLNQTLTQTLKDVNVNKVEVFTSPTVTNGVLQSFEATFSRLERRAPLAIKLAYFLAFLEPNALGNAILDSNSLALCPSLSQLTHDTVTFKKAYNRLLDVGLLRWNKANGTFSFHDLAHLFLRYRLTPEDRLAMIREAIHFIWIKFPPWDDVHIPENWEKASMFLPHAIRVIEHADRFDIATQEVLEILARAARNLVEKGLEDLARQFGNRAHSRLNSTPGLSVVQRIRIMKTAGYVLNYNGDYQAASPIYRDVLRLAETELGLQNEETLTCYHNMADIYFKQGDNDIAISMWTNVIDIGRSIQLDSSEHGVHPFASMTNLAEAYRKKDDPLLLPKAEAYLREAMAGFQRRQSEMSSWTLYSKGQLGMNLHEQAITEIGDAEEAAQYLREAFRGLEEVLGPEDQFTKEVQEDLDRLKKRFNTHDLSASQISLD</sequence>
<dbReference type="InterPro" id="IPR052374">
    <property type="entry name" value="SERAC1"/>
</dbReference>
<evidence type="ECO:0000256" key="1">
    <source>
        <dbReference type="ARBA" id="ARBA00004173"/>
    </source>
</evidence>
<evidence type="ECO:0000256" key="2">
    <source>
        <dbReference type="ARBA" id="ARBA00004240"/>
    </source>
</evidence>
<comment type="subcellular location">
    <subcellularLocation>
        <location evidence="2">Endoplasmic reticulum</location>
    </subcellularLocation>
    <subcellularLocation>
        <location evidence="3">Membrane</location>
    </subcellularLocation>
    <subcellularLocation>
        <location evidence="1">Mitochondrion</location>
    </subcellularLocation>
</comment>
<keyword evidence="6" id="KW-0472">Membrane</keyword>
<dbReference type="Proteomes" id="UP000800092">
    <property type="component" value="Unassembled WGS sequence"/>
</dbReference>
<dbReference type="Gene3D" id="1.25.40.10">
    <property type="entry name" value="Tetratricopeptide repeat domain"/>
    <property type="match status" value="1"/>
</dbReference>
<dbReference type="GO" id="GO:0016020">
    <property type="term" value="C:membrane"/>
    <property type="evidence" value="ECO:0007669"/>
    <property type="project" value="UniProtKB-SubCell"/>
</dbReference>
<dbReference type="Gene3D" id="3.40.50.300">
    <property type="entry name" value="P-loop containing nucleotide triphosphate hydrolases"/>
    <property type="match status" value="1"/>
</dbReference>
<dbReference type="InterPro" id="IPR027417">
    <property type="entry name" value="P-loop_NTPase"/>
</dbReference>
<dbReference type="GO" id="GO:0005783">
    <property type="term" value="C:endoplasmic reticulum"/>
    <property type="evidence" value="ECO:0007669"/>
    <property type="project" value="UniProtKB-SubCell"/>
</dbReference>
<dbReference type="SMART" id="SM00382">
    <property type="entry name" value="AAA"/>
    <property type="match status" value="1"/>
</dbReference>
<dbReference type="InterPro" id="IPR029058">
    <property type="entry name" value="AB_hydrolase_fold"/>
</dbReference>
<evidence type="ECO:0000256" key="7">
    <source>
        <dbReference type="SAM" id="MobiDB-lite"/>
    </source>
</evidence>
<dbReference type="PANTHER" id="PTHR48182:SF2">
    <property type="entry name" value="PROTEIN SERAC1"/>
    <property type="match status" value="1"/>
</dbReference>